<organism evidence="2 3">
    <name type="scientific">Vibrio variabilis</name>
    <dbReference type="NCBI Taxonomy" id="990271"/>
    <lineage>
        <taxon>Bacteria</taxon>
        <taxon>Pseudomonadati</taxon>
        <taxon>Pseudomonadota</taxon>
        <taxon>Gammaproteobacteria</taxon>
        <taxon>Vibrionales</taxon>
        <taxon>Vibrionaceae</taxon>
        <taxon>Vibrio</taxon>
    </lineage>
</organism>
<sequence>MKIDFTFAVLVYNHSDYIVEHLESIKYQINTYGQGLNVKLVLSDDGSKDNSVELIESWIKYNDGLFCDVCIIGDGTNRGVGHSYTSMWEHIGSESFKLLAGDDIYSFENVFQMSEYLEDNEFVTGLPLLLVDGEIIQSKALIMNIYATQHIYEKASFLSKIKNINVINTPSLIYQNKFIQSQETLEFIRKFRVTEDFPMMAHLASTYQKIKFLTLGKVYVYYRRTSGSIYLVANDKYNQDKDDVFKYLESIDESAIGRFMLRNRRFCYGLSGVKSKFLNLNYYVYLFRFLCALPKTLRSMHSTNISVDKHETHYQLISVNAKEFKSRMLESTSGV</sequence>
<evidence type="ECO:0000313" key="2">
    <source>
        <dbReference type="EMBL" id="GAL24282.1"/>
    </source>
</evidence>
<accession>A0ABQ0J670</accession>
<dbReference type="Proteomes" id="UP000029223">
    <property type="component" value="Unassembled WGS sequence"/>
</dbReference>
<evidence type="ECO:0000259" key="1">
    <source>
        <dbReference type="Pfam" id="PF00535"/>
    </source>
</evidence>
<dbReference type="Gene3D" id="3.90.550.10">
    <property type="entry name" value="Spore Coat Polysaccharide Biosynthesis Protein SpsA, Chain A"/>
    <property type="match status" value="1"/>
</dbReference>
<dbReference type="EMBL" id="BBMS01000003">
    <property type="protein sequence ID" value="GAL24282.1"/>
    <property type="molecule type" value="Genomic_DNA"/>
</dbReference>
<dbReference type="InterPro" id="IPR001173">
    <property type="entry name" value="Glyco_trans_2-like"/>
</dbReference>
<gene>
    <name evidence="2" type="ORF">JCM19239_3985</name>
</gene>
<dbReference type="SUPFAM" id="SSF53448">
    <property type="entry name" value="Nucleotide-diphospho-sugar transferases"/>
    <property type="match status" value="1"/>
</dbReference>
<dbReference type="CDD" id="cd00761">
    <property type="entry name" value="Glyco_tranf_GTA_type"/>
    <property type="match status" value="1"/>
</dbReference>
<keyword evidence="3" id="KW-1185">Reference proteome</keyword>
<dbReference type="Pfam" id="PF00535">
    <property type="entry name" value="Glycos_transf_2"/>
    <property type="match status" value="1"/>
</dbReference>
<dbReference type="InterPro" id="IPR029044">
    <property type="entry name" value="Nucleotide-diphossugar_trans"/>
</dbReference>
<name>A0ABQ0J670_9VIBR</name>
<evidence type="ECO:0000313" key="3">
    <source>
        <dbReference type="Proteomes" id="UP000029223"/>
    </source>
</evidence>
<reference evidence="3" key="1">
    <citation type="submission" date="2014-09" db="EMBL/GenBank/DDBJ databases">
        <title>Vibrio variabilis JCM 19239. (C206) whole genome shotgun sequence.</title>
        <authorList>
            <person name="Sawabe T."/>
            <person name="Meirelles P."/>
            <person name="Nakanishi M."/>
            <person name="Sayaka M."/>
            <person name="Hattori M."/>
            <person name="Ohkuma M."/>
        </authorList>
    </citation>
    <scope>NUCLEOTIDE SEQUENCE [LARGE SCALE GENOMIC DNA]</scope>
    <source>
        <strain evidence="3">JCM 19239</strain>
    </source>
</reference>
<comment type="caution">
    <text evidence="2">The sequence shown here is derived from an EMBL/GenBank/DDBJ whole genome shotgun (WGS) entry which is preliminary data.</text>
</comment>
<proteinExistence type="predicted"/>
<feature type="domain" description="Glycosyltransferase 2-like" evidence="1">
    <location>
        <begin position="8"/>
        <end position="123"/>
    </location>
</feature>
<protein>
    <recommendedName>
        <fullName evidence="1">Glycosyltransferase 2-like domain-containing protein</fullName>
    </recommendedName>
</protein>